<name>A0AAD4RXR3_9MAGN</name>
<dbReference type="AlphaFoldDB" id="A0AAD4RXR3"/>
<evidence type="ECO:0000256" key="1">
    <source>
        <dbReference type="SAM" id="Coils"/>
    </source>
</evidence>
<gene>
    <name evidence="2" type="ORF">MKW98_007787</name>
</gene>
<dbReference type="EMBL" id="JAJJMB010017174">
    <property type="protein sequence ID" value="KAI3841306.1"/>
    <property type="molecule type" value="Genomic_DNA"/>
</dbReference>
<keyword evidence="1" id="KW-0175">Coiled coil</keyword>
<accession>A0AAD4RXR3</accession>
<organism evidence="2 3">
    <name type="scientific">Papaver atlanticum</name>
    <dbReference type="NCBI Taxonomy" id="357466"/>
    <lineage>
        <taxon>Eukaryota</taxon>
        <taxon>Viridiplantae</taxon>
        <taxon>Streptophyta</taxon>
        <taxon>Embryophyta</taxon>
        <taxon>Tracheophyta</taxon>
        <taxon>Spermatophyta</taxon>
        <taxon>Magnoliopsida</taxon>
        <taxon>Ranunculales</taxon>
        <taxon>Papaveraceae</taxon>
        <taxon>Papaveroideae</taxon>
        <taxon>Papaver</taxon>
    </lineage>
</organism>
<reference evidence="2" key="1">
    <citation type="submission" date="2022-04" db="EMBL/GenBank/DDBJ databases">
        <title>A functionally conserved STORR gene fusion in Papaver species that diverged 16.8 million years ago.</title>
        <authorList>
            <person name="Catania T."/>
        </authorList>
    </citation>
    <scope>NUCLEOTIDE SEQUENCE</scope>
    <source>
        <strain evidence="2">S-188037</strain>
    </source>
</reference>
<sequence length="251" mass="30240">MGATSNEEMETLGFNFDQIYEDFKEGITEIQLLKSNYHSEFKHRESLEFTCSNLQSENERLTKMYTESLNKFVYQIANRSKCQCLVEELKKLNDERLVKEDEHWKEVELLKQEYTKRIEDRETQIRNSLLQQAENEATIDQQKRELVAHKNQIQSLTKRVDWVHSDMESKHHQEIQDLKDWLLLEEEEKKALNNKLQTAEKELLVCRKKLEEQQRDSTSNRHVETLKQKIMKLRKENEALKRQLPKFENRI</sequence>
<keyword evidence="3" id="KW-1185">Reference proteome</keyword>
<dbReference type="Proteomes" id="UP001202328">
    <property type="component" value="Unassembled WGS sequence"/>
</dbReference>
<feature type="coiled-coil region" evidence="1">
    <location>
        <begin position="44"/>
        <end position="102"/>
    </location>
</feature>
<protein>
    <submittedName>
        <fullName evidence="2">Uncharacterized protein</fullName>
    </submittedName>
</protein>
<proteinExistence type="predicted"/>
<evidence type="ECO:0000313" key="2">
    <source>
        <dbReference type="EMBL" id="KAI3841306.1"/>
    </source>
</evidence>
<evidence type="ECO:0000313" key="3">
    <source>
        <dbReference type="Proteomes" id="UP001202328"/>
    </source>
</evidence>
<comment type="caution">
    <text evidence="2">The sequence shown here is derived from an EMBL/GenBank/DDBJ whole genome shotgun (WGS) entry which is preliminary data.</text>
</comment>
<feature type="coiled-coil region" evidence="1">
    <location>
        <begin position="132"/>
        <end position="250"/>
    </location>
</feature>